<dbReference type="Proteomes" id="UP000030671">
    <property type="component" value="Unassembled WGS sequence"/>
</dbReference>
<dbReference type="AlphaFoldDB" id="W4KCD7"/>
<dbReference type="PANTHER" id="PTHR30028:SF0">
    <property type="entry name" value="PROTEIN ALUMINUM SENSITIVE 3"/>
    <property type="match status" value="1"/>
</dbReference>
<evidence type="ECO:0000256" key="6">
    <source>
        <dbReference type="SAM" id="Phobius"/>
    </source>
</evidence>
<comment type="subcellular location">
    <subcellularLocation>
        <location evidence="1">Membrane</location>
        <topology evidence="1">Multi-pass membrane protein</topology>
    </subcellularLocation>
</comment>
<comment type="similarity">
    <text evidence="2">Belongs to the UPF0014 family.</text>
</comment>
<keyword evidence="8" id="KW-1185">Reference proteome</keyword>
<evidence type="ECO:0000256" key="3">
    <source>
        <dbReference type="ARBA" id="ARBA00022692"/>
    </source>
</evidence>
<dbReference type="HOGENOM" id="CLU_076147_0_0_1"/>
<protein>
    <submittedName>
        <fullName evidence="7">Uncharacterized protein</fullName>
    </submittedName>
</protein>
<name>W4KCD7_HETIT</name>
<dbReference type="GO" id="GO:0005886">
    <property type="term" value="C:plasma membrane"/>
    <property type="evidence" value="ECO:0007669"/>
    <property type="project" value="TreeGrafter"/>
</dbReference>
<evidence type="ECO:0000313" key="8">
    <source>
        <dbReference type="Proteomes" id="UP000030671"/>
    </source>
</evidence>
<keyword evidence="3 6" id="KW-0812">Transmembrane</keyword>
<dbReference type="EMBL" id="KI925457">
    <property type="protein sequence ID" value="ETW83433.1"/>
    <property type="molecule type" value="Genomic_DNA"/>
</dbReference>
<dbReference type="Pfam" id="PF03649">
    <property type="entry name" value="UPF0014"/>
    <property type="match status" value="1"/>
</dbReference>
<dbReference type="InParanoid" id="W4KCD7"/>
<reference evidence="7 8" key="1">
    <citation type="journal article" date="2012" name="New Phytol.">
        <title>Insight into trade-off between wood decay and parasitism from the genome of a fungal forest pathogen.</title>
        <authorList>
            <person name="Olson A."/>
            <person name="Aerts A."/>
            <person name="Asiegbu F."/>
            <person name="Belbahri L."/>
            <person name="Bouzid O."/>
            <person name="Broberg A."/>
            <person name="Canback B."/>
            <person name="Coutinho P.M."/>
            <person name="Cullen D."/>
            <person name="Dalman K."/>
            <person name="Deflorio G."/>
            <person name="van Diepen L.T."/>
            <person name="Dunand C."/>
            <person name="Duplessis S."/>
            <person name="Durling M."/>
            <person name="Gonthier P."/>
            <person name="Grimwood J."/>
            <person name="Fossdal C.G."/>
            <person name="Hansson D."/>
            <person name="Henrissat B."/>
            <person name="Hietala A."/>
            <person name="Himmelstrand K."/>
            <person name="Hoffmeister D."/>
            <person name="Hogberg N."/>
            <person name="James T.Y."/>
            <person name="Karlsson M."/>
            <person name="Kohler A."/>
            <person name="Kues U."/>
            <person name="Lee Y.H."/>
            <person name="Lin Y.C."/>
            <person name="Lind M."/>
            <person name="Lindquist E."/>
            <person name="Lombard V."/>
            <person name="Lucas S."/>
            <person name="Lunden K."/>
            <person name="Morin E."/>
            <person name="Murat C."/>
            <person name="Park J."/>
            <person name="Raffaello T."/>
            <person name="Rouze P."/>
            <person name="Salamov A."/>
            <person name="Schmutz J."/>
            <person name="Solheim H."/>
            <person name="Stahlberg J."/>
            <person name="Velez H."/>
            <person name="de Vries R.P."/>
            <person name="Wiebenga A."/>
            <person name="Woodward S."/>
            <person name="Yakovlev I."/>
            <person name="Garbelotto M."/>
            <person name="Martin F."/>
            <person name="Grigoriev I.V."/>
            <person name="Stenlid J."/>
        </authorList>
    </citation>
    <scope>NUCLEOTIDE SEQUENCE [LARGE SCALE GENOMIC DNA]</scope>
    <source>
        <strain evidence="7 8">TC 32-1</strain>
    </source>
</reference>
<feature type="transmembrane region" description="Helical" evidence="6">
    <location>
        <begin position="227"/>
        <end position="252"/>
    </location>
</feature>
<feature type="transmembrane region" description="Helical" evidence="6">
    <location>
        <begin position="66"/>
        <end position="86"/>
    </location>
</feature>
<dbReference type="PANTHER" id="PTHR30028">
    <property type="entry name" value="UPF0014 INNER MEMBRANE PROTEIN YBBM-RELATED"/>
    <property type="match status" value="1"/>
</dbReference>
<feature type="transmembrane region" description="Helical" evidence="6">
    <location>
        <begin position="130"/>
        <end position="153"/>
    </location>
</feature>
<proteinExistence type="inferred from homology"/>
<dbReference type="OrthoDB" id="432685at2759"/>
<keyword evidence="5 6" id="KW-0472">Membrane</keyword>
<sequence length="319" mass="34596">MLEDKTDLGWDNVALGLTFIAFDAGLSFVFGLGIGTSLLSAALRCVVQLTVVATILQKVFATESFWAVAGISVLLNLLGTFETVVVKSNRRYRYMFPAVLFAMLFSTIPVSALGAHFAMGIRPFWRPEQYIPLVGMLCGSTVSAIAIAVSHVLKELDVNKDRTETYLVYGATRIEACLPVARDALRVALTPSVNRMSVLGIIAIPGMMTGALLGGSSVQQAARLQMVIVFMISSSEALSCVITTFLALLAMVDREHRLRPDHVDTRLHVVWRARDRVGWAVVGGVKDAGMAVGRSLWPFGRRKQGTADGVGERQRLLPG</sequence>
<evidence type="ECO:0000313" key="7">
    <source>
        <dbReference type="EMBL" id="ETW83433.1"/>
    </source>
</evidence>
<evidence type="ECO:0000256" key="4">
    <source>
        <dbReference type="ARBA" id="ARBA00022989"/>
    </source>
</evidence>
<feature type="transmembrane region" description="Helical" evidence="6">
    <location>
        <begin position="98"/>
        <end position="118"/>
    </location>
</feature>
<gene>
    <name evidence="7" type="ORF">HETIRDRAFT_474573</name>
</gene>
<keyword evidence="4 6" id="KW-1133">Transmembrane helix</keyword>
<feature type="transmembrane region" description="Helical" evidence="6">
    <location>
        <begin position="12"/>
        <end position="34"/>
    </location>
</feature>
<dbReference type="eggNOG" id="ENOG502QR7N">
    <property type="taxonomic scope" value="Eukaryota"/>
</dbReference>
<accession>W4KCD7</accession>
<dbReference type="InterPro" id="IPR005226">
    <property type="entry name" value="UPF0014_fam"/>
</dbReference>
<evidence type="ECO:0000256" key="5">
    <source>
        <dbReference type="ARBA" id="ARBA00023136"/>
    </source>
</evidence>
<evidence type="ECO:0000256" key="2">
    <source>
        <dbReference type="ARBA" id="ARBA00005268"/>
    </source>
</evidence>
<evidence type="ECO:0000256" key="1">
    <source>
        <dbReference type="ARBA" id="ARBA00004141"/>
    </source>
</evidence>
<dbReference type="KEGG" id="hir:HETIRDRAFT_474573"/>
<feature type="transmembrane region" description="Helical" evidence="6">
    <location>
        <begin position="196"/>
        <end position="215"/>
    </location>
</feature>
<dbReference type="RefSeq" id="XP_009545681.1">
    <property type="nucleotide sequence ID" value="XM_009547386.1"/>
</dbReference>
<dbReference type="GeneID" id="20677572"/>
<organism evidence="7 8">
    <name type="scientific">Heterobasidion irregulare (strain TC 32-1)</name>
    <dbReference type="NCBI Taxonomy" id="747525"/>
    <lineage>
        <taxon>Eukaryota</taxon>
        <taxon>Fungi</taxon>
        <taxon>Dikarya</taxon>
        <taxon>Basidiomycota</taxon>
        <taxon>Agaricomycotina</taxon>
        <taxon>Agaricomycetes</taxon>
        <taxon>Russulales</taxon>
        <taxon>Bondarzewiaceae</taxon>
        <taxon>Heterobasidion</taxon>
        <taxon>Heterobasidion annosum species complex</taxon>
    </lineage>
</organism>